<dbReference type="Proteomes" id="UP000224130">
    <property type="component" value="Unassembled WGS sequence"/>
</dbReference>
<protein>
    <submittedName>
        <fullName evidence="2">Uncharacterized protein</fullName>
    </submittedName>
</protein>
<keyword evidence="3" id="KW-1185">Reference proteome</keyword>
<dbReference type="RefSeq" id="WP_170023626.1">
    <property type="nucleotide sequence ID" value="NZ_PDJJ01000001.1"/>
</dbReference>
<evidence type="ECO:0000313" key="3">
    <source>
        <dbReference type="Proteomes" id="UP000224130"/>
    </source>
</evidence>
<sequence length="46" mass="5168">MSLLLILLLVLALPYAVLLARAVRHDGLGHRPAPRSHRDWDELPTT</sequence>
<accession>A0A2A9EZ33</accession>
<feature type="compositionally biased region" description="Basic and acidic residues" evidence="1">
    <location>
        <begin position="36"/>
        <end position="46"/>
    </location>
</feature>
<reference evidence="2 3" key="1">
    <citation type="submission" date="2017-10" db="EMBL/GenBank/DDBJ databases">
        <title>Sequencing the genomes of 1000 actinobacteria strains.</title>
        <authorList>
            <person name="Klenk H.-P."/>
        </authorList>
    </citation>
    <scope>NUCLEOTIDE SEQUENCE [LARGE SCALE GENOMIC DNA]</scope>
    <source>
        <strain evidence="2 3">DSM 21863</strain>
    </source>
</reference>
<dbReference type="AlphaFoldDB" id="A0A2A9EZ33"/>
<comment type="caution">
    <text evidence="2">The sequence shown here is derived from an EMBL/GenBank/DDBJ whole genome shotgun (WGS) entry which is preliminary data.</text>
</comment>
<evidence type="ECO:0000256" key="1">
    <source>
        <dbReference type="SAM" id="MobiDB-lite"/>
    </source>
</evidence>
<organism evidence="2 3">
    <name type="scientific">Isoptericola jiangsuensis</name>
    <dbReference type="NCBI Taxonomy" id="548579"/>
    <lineage>
        <taxon>Bacteria</taxon>
        <taxon>Bacillati</taxon>
        <taxon>Actinomycetota</taxon>
        <taxon>Actinomycetes</taxon>
        <taxon>Micrococcales</taxon>
        <taxon>Promicromonosporaceae</taxon>
        <taxon>Isoptericola</taxon>
    </lineage>
</organism>
<gene>
    <name evidence="2" type="ORF">ATJ88_2730</name>
</gene>
<dbReference type="EMBL" id="PDJJ01000001">
    <property type="protein sequence ID" value="PFG44013.1"/>
    <property type="molecule type" value="Genomic_DNA"/>
</dbReference>
<feature type="region of interest" description="Disordered" evidence="1">
    <location>
        <begin position="27"/>
        <end position="46"/>
    </location>
</feature>
<evidence type="ECO:0000313" key="2">
    <source>
        <dbReference type="EMBL" id="PFG44013.1"/>
    </source>
</evidence>
<proteinExistence type="predicted"/>
<name>A0A2A9EZ33_9MICO</name>